<dbReference type="GO" id="GO:0000155">
    <property type="term" value="F:phosphorelay sensor kinase activity"/>
    <property type="evidence" value="ECO:0007669"/>
    <property type="project" value="InterPro"/>
</dbReference>
<dbReference type="HOGENOM" id="CLU_000445_89_29_4"/>
<evidence type="ECO:0000256" key="2">
    <source>
        <dbReference type="ARBA" id="ARBA00004370"/>
    </source>
</evidence>
<feature type="domain" description="HAMP" evidence="12">
    <location>
        <begin position="205"/>
        <end position="257"/>
    </location>
</feature>
<feature type="transmembrane region" description="Helical" evidence="10">
    <location>
        <begin position="32"/>
        <end position="54"/>
    </location>
</feature>
<evidence type="ECO:0000256" key="1">
    <source>
        <dbReference type="ARBA" id="ARBA00000085"/>
    </source>
</evidence>
<dbReference type="SMART" id="SM00304">
    <property type="entry name" value="HAMP"/>
    <property type="match status" value="1"/>
</dbReference>
<dbReference type="InterPro" id="IPR005467">
    <property type="entry name" value="His_kinase_dom"/>
</dbReference>
<keyword evidence="5" id="KW-0808">Transferase</keyword>
<dbReference type="Pfam" id="PF00512">
    <property type="entry name" value="HisKA"/>
    <property type="match status" value="1"/>
</dbReference>
<dbReference type="SMART" id="SM00387">
    <property type="entry name" value="HATPase_c"/>
    <property type="match status" value="1"/>
</dbReference>
<name>Q47BX7_DECAR</name>
<evidence type="ECO:0000256" key="8">
    <source>
        <dbReference type="ARBA" id="ARBA00022840"/>
    </source>
</evidence>
<dbReference type="InterPro" id="IPR036097">
    <property type="entry name" value="HisK_dim/P_sf"/>
</dbReference>
<evidence type="ECO:0000259" key="12">
    <source>
        <dbReference type="PROSITE" id="PS50885"/>
    </source>
</evidence>
<dbReference type="SUPFAM" id="SSF47384">
    <property type="entry name" value="Homodimeric domain of signal transducing histidine kinase"/>
    <property type="match status" value="1"/>
</dbReference>
<dbReference type="CDD" id="cd06225">
    <property type="entry name" value="HAMP"/>
    <property type="match status" value="1"/>
</dbReference>
<keyword evidence="6" id="KW-0547">Nucleotide-binding</keyword>
<dbReference type="OrthoDB" id="224978at2"/>
<evidence type="ECO:0000256" key="3">
    <source>
        <dbReference type="ARBA" id="ARBA00012438"/>
    </source>
</evidence>
<dbReference type="SUPFAM" id="SSF55874">
    <property type="entry name" value="ATPase domain of HSP90 chaperone/DNA topoisomerase II/histidine kinase"/>
    <property type="match status" value="1"/>
</dbReference>
<protein>
    <recommendedName>
        <fullName evidence="3">histidine kinase</fullName>
        <ecNumber evidence="3">2.7.13.3</ecNumber>
    </recommendedName>
</protein>
<dbReference type="eggNOG" id="COG4191">
    <property type="taxonomic scope" value="Bacteria"/>
</dbReference>
<keyword evidence="8 13" id="KW-0067">ATP-binding</keyword>
<gene>
    <name evidence="13" type="ordered locus">Daro_2924</name>
</gene>
<accession>Q47BX7</accession>
<evidence type="ECO:0000256" key="4">
    <source>
        <dbReference type="ARBA" id="ARBA00022553"/>
    </source>
</evidence>
<dbReference type="CDD" id="cd00082">
    <property type="entry name" value="HisKA"/>
    <property type="match status" value="1"/>
</dbReference>
<evidence type="ECO:0000259" key="11">
    <source>
        <dbReference type="PROSITE" id="PS50109"/>
    </source>
</evidence>
<dbReference type="InterPro" id="IPR003660">
    <property type="entry name" value="HAMP_dom"/>
</dbReference>
<dbReference type="Gene3D" id="3.30.565.10">
    <property type="entry name" value="Histidine kinase-like ATPase, C-terminal domain"/>
    <property type="match status" value="1"/>
</dbReference>
<dbReference type="EC" id="2.7.13.3" evidence="3"/>
<dbReference type="PANTHER" id="PTHR43065">
    <property type="entry name" value="SENSOR HISTIDINE KINASE"/>
    <property type="match status" value="1"/>
</dbReference>
<feature type="transmembrane region" description="Helical" evidence="10">
    <location>
        <begin position="188"/>
        <end position="208"/>
    </location>
</feature>
<keyword evidence="4" id="KW-0597">Phosphoprotein</keyword>
<dbReference type="SUPFAM" id="SSF158472">
    <property type="entry name" value="HAMP domain-like"/>
    <property type="match status" value="1"/>
</dbReference>
<evidence type="ECO:0000256" key="9">
    <source>
        <dbReference type="ARBA" id="ARBA00023012"/>
    </source>
</evidence>
<feature type="domain" description="Histidine kinase" evidence="11">
    <location>
        <begin position="274"/>
        <end position="487"/>
    </location>
</feature>
<reference evidence="13" key="1">
    <citation type="submission" date="2005-08" db="EMBL/GenBank/DDBJ databases">
        <title>Complete sequence of Dechloromonas aromatica RCB.</title>
        <authorList>
            <person name="Salinero K.K."/>
            <person name="Copeland A."/>
            <person name="Lucas S."/>
            <person name="Lapidus A."/>
            <person name="Barry K."/>
            <person name="Detter J.C."/>
            <person name="Glavina T."/>
            <person name="Hammon N."/>
            <person name="Israni S."/>
            <person name="Pitluck S."/>
            <person name="Di Bartolo G."/>
            <person name="Trong S."/>
            <person name="Schmutz J."/>
            <person name="Larimer F."/>
            <person name="Land M."/>
            <person name="Ivanova N."/>
            <person name="Richardson P."/>
        </authorList>
    </citation>
    <scope>NUCLEOTIDE SEQUENCE</scope>
    <source>
        <strain evidence="13">RCB</strain>
    </source>
</reference>
<dbReference type="Gene3D" id="1.10.287.130">
    <property type="match status" value="1"/>
</dbReference>
<keyword evidence="9" id="KW-0902">Two-component regulatory system</keyword>
<dbReference type="PROSITE" id="PS50109">
    <property type="entry name" value="HIS_KIN"/>
    <property type="match status" value="1"/>
</dbReference>
<keyword evidence="10" id="KW-0472">Membrane</keyword>
<dbReference type="Pfam" id="PF02518">
    <property type="entry name" value="HATPase_c"/>
    <property type="match status" value="1"/>
</dbReference>
<dbReference type="SMART" id="SM00388">
    <property type="entry name" value="HisKA"/>
    <property type="match status" value="1"/>
</dbReference>
<dbReference type="PRINTS" id="PR00344">
    <property type="entry name" value="BCTRLSENSOR"/>
</dbReference>
<dbReference type="Gene3D" id="6.10.340.10">
    <property type="match status" value="1"/>
</dbReference>
<dbReference type="InterPro" id="IPR004358">
    <property type="entry name" value="Sig_transdc_His_kin-like_C"/>
</dbReference>
<comment type="subcellular location">
    <subcellularLocation>
        <location evidence="2">Membrane</location>
    </subcellularLocation>
</comment>
<dbReference type="AlphaFoldDB" id="Q47BX7"/>
<sequence length="495" mass="55216">MKSMHLHTVSYCNRRYFRMQQMKLFRSLHSKILFGYAVVGLLFVVFVGTSIIQFRVLKDELNRRQGIVSFFDLLRDARRLEKNFLLYKKEADLHEAVEQANKATQLLEALLRKQPELSAEEVGSVATYRDRLLDFQSALSAPGLSAEILKETFVAGSSALRLGERLDDDAQRRVDEAIRHHEINLQRIIWVMLALGLLVGILVTRSVVRPLRELERSLQKIAKGEAGRIEGEDSGDEMASLTRSINDTLHELEARQSTMARSSRLMALGTMLSGVAHELNNPLSNISSSCQILQEEMNELPDEQIRTLLGQIDDQVMRSQRIVSALLNNSGSGSLERRSQNVLLLLDETLTLLRNQIPASIVVKLEVAKDVVVVIDRTRFQQVLINVIKNAAEAIHSEGNIVLRAWREEFPEGRGTTFEIEDDGEGIAGEPALRIFDPFYTTKPTGKGIGLGLFVASEIVTQHGGTIAAESVVSGGTRIWIHVPDEGKTSGESDV</sequence>
<dbReference type="PROSITE" id="PS50885">
    <property type="entry name" value="HAMP"/>
    <property type="match status" value="1"/>
</dbReference>
<keyword evidence="10" id="KW-0812">Transmembrane</keyword>
<comment type="catalytic activity">
    <reaction evidence="1">
        <text>ATP + protein L-histidine = ADP + protein N-phospho-L-histidine.</text>
        <dbReference type="EC" id="2.7.13.3"/>
    </reaction>
</comment>
<dbReference type="InterPro" id="IPR003594">
    <property type="entry name" value="HATPase_dom"/>
</dbReference>
<organism evidence="13">
    <name type="scientific">Dechloromonas aromatica (strain RCB)</name>
    <dbReference type="NCBI Taxonomy" id="159087"/>
    <lineage>
        <taxon>Bacteria</taxon>
        <taxon>Pseudomonadati</taxon>
        <taxon>Pseudomonadota</taxon>
        <taxon>Betaproteobacteria</taxon>
        <taxon>Rhodocyclales</taxon>
        <taxon>Azonexaceae</taxon>
        <taxon>Dechloromonas</taxon>
    </lineage>
</organism>
<dbReference type="GO" id="GO:0016020">
    <property type="term" value="C:membrane"/>
    <property type="evidence" value="ECO:0007669"/>
    <property type="project" value="UniProtKB-SubCell"/>
</dbReference>
<evidence type="ECO:0000313" key="13">
    <source>
        <dbReference type="EMBL" id="AAZ47654.1"/>
    </source>
</evidence>
<evidence type="ECO:0000256" key="6">
    <source>
        <dbReference type="ARBA" id="ARBA00022741"/>
    </source>
</evidence>
<dbReference type="KEGG" id="dar:Daro_2924"/>
<dbReference type="EMBL" id="CP000089">
    <property type="protein sequence ID" value="AAZ47654.1"/>
    <property type="molecule type" value="Genomic_DNA"/>
</dbReference>
<keyword evidence="10" id="KW-1133">Transmembrane helix</keyword>
<dbReference type="InterPro" id="IPR003661">
    <property type="entry name" value="HisK_dim/P_dom"/>
</dbReference>
<evidence type="ECO:0000256" key="5">
    <source>
        <dbReference type="ARBA" id="ARBA00022679"/>
    </source>
</evidence>
<evidence type="ECO:0000256" key="10">
    <source>
        <dbReference type="SAM" id="Phobius"/>
    </source>
</evidence>
<dbReference type="PANTHER" id="PTHR43065:SF10">
    <property type="entry name" value="PEROXIDE STRESS-ACTIVATED HISTIDINE KINASE MAK3"/>
    <property type="match status" value="1"/>
</dbReference>
<proteinExistence type="predicted"/>
<dbReference type="STRING" id="159087.Daro_2924"/>
<dbReference type="GO" id="GO:0005524">
    <property type="term" value="F:ATP binding"/>
    <property type="evidence" value="ECO:0007669"/>
    <property type="project" value="UniProtKB-KW"/>
</dbReference>
<keyword evidence="7 13" id="KW-0418">Kinase</keyword>
<dbReference type="InterPro" id="IPR036890">
    <property type="entry name" value="HATPase_C_sf"/>
</dbReference>
<dbReference type="Pfam" id="PF00672">
    <property type="entry name" value="HAMP"/>
    <property type="match status" value="1"/>
</dbReference>
<evidence type="ECO:0000256" key="7">
    <source>
        <dbReference type="ARBA" id="ARBA00022777"/>
    </source>
</evidence>